<protein>
    <submittedName>
        <fullName evidence="2">ATP-binding protein</fullName>
    </submittedName>
</protein>
<dbReference type="SMART" id="SM00382">
    <property type="entry name" value="AAA"/>
    <property type="match status" value="1"/>
</dbReference>
<name>A0ABS5ZQV3_9PROT</name>
<comment type="caution">
    <text evidence="2">The sequence shown here is derived from an EMBL/GenBank/DDBJ whole genome shotgun (WGS) entry which is preliminary data.</text>
</comment>
<dbReference type="CDD" id="cd00009">
    <property type="entry name" value="AAA"/>
    <property type="match status" value="1"/>
</dbReference>
<dbReference type="InterPro" id="IPR002611">
    <property type="entry name" value="IstB_ATP-bd"/>
</dbReference>
<evidence type="ECO:0000259" key="1">
    <source>
        <dbReference type="SMART" id="SM00382"/>
    </source>
</evidence>
<evidence type="ECO:0000313" key="3">
    <source>
        <dbReference type="Proteomes" id="UP001197028"/>
    </source>
</evidence>
<organism evidence="2 3">
    <name type="scientific">Acidithiobacillus concretivorus</name>
    <dbReference type="NCBI Taxonomy" id="3063952"/>
    <lineage>
        <taxon>Bacteria</taxon>
        <taxon>Pseudomonadati</taxon>
        <taxon>Pseudomonadota</taxon>
        <taxon>Acidithiobacillia</taxon>
        <taxon>Acidithiobacillales</taxon>
        <taxon>Acidithiobacillaceae</taxon>
        <taxon>Acidithiobacillus</taxon>
    </lineage>
</organism>
<reference evidence="2 3" key="1">
    <citation type="journal article" date="2021" name="ISME J.">
        <title>Genomic evolution of the class Acidithiobacillia: deep-branching Proteobacteria living in extreme acidic conditions.</title>
        <authorList>
            <person name="Moya-Beltran A."/>
            <person name="Beard S."/>
            <person name="Rojas-Villalobos C."/>
            <person name="Issotta F."/>
            <person name="Gallardo Y."/>
            <person name="Ulloa R."/>
            <person name="Giaveno A."/>
            <person name="Degli Esposti M."/>
            <person name="Johnson D.B."/>
            <person name="Quatrini R."/>
        </authorList>
    </citation>
    <scope>NUCLEOTIDE SEQUENCE [LARGE SCALE GENOMIC DNA]</scope>
    <source>
        <strain evidence="2 3">ATCC 19703</strain>
    </source>
</reference>
<keyword evidence="2" id="KW-0067">ATP-binding</keyword>
<dbReference type="Proteomes" id="UP001197028">
    <property type="component" value="Unassembled WGS sequence"/>
</dbReference>
<dbReference type="SUPFAM" id="SSF52540">
    <property type="entry name" value="P-loop containing nucleoside triphosphate hydrolases"/>
    <property type="match status" value="1"/>
</dbReference>
<dbReference type="InterPro" id="IPR003593">
    <property type="entry name" value="AAA+_ATPase"/>
</dbReference>
<dbReference type="Pfam" id="PF01695">
    <property type="entry name" value="IstB_IS21"/>
    <property type="match status" value="1"/>
</dbReference>
<dbReference type="PANTHER" id="PTHR30050">
    <property type="entry name" value="CHROMOSOMAL REPLICATION INITIATOR PROTEIN DNAA"/>
    <property type="match status" value="1"/>
</dbReference>
<keyword evidence="2" id="KW-0547">Nucleotide-binding</keyword>
<keyword evidence="3" id="KW-1185">Reference proteome</keyword>
<proteinExistence type="predicted"/>
<dbReference type="InterPro" id="IPR025662">
    <property type="entry name" value="Sigma_54_int_dom_ATP-bd_1"/>
</dbReference>
<evidence type="ECO:0000313" key="2">
    <source>
        <dbReference type="EMBL" id="MBU2738543.1"/>
    </source>
</evidence>
<feature type="domain" description="AAA+ ATPase" evidence="1">
    <location>
        <begin position="114"/>
        <end position="245"/>
    </location>
</feature>
<dbReference type="PROSITE" id="PS00675">
    <property type="entry name" value="SIGMA54_INTERACT_1"/>
    <property type="match status" value="1"/>
</dbReference>
<sequence length="270" mass="30856">MQKLCVSGSIIETEERTCEVHGAYTAKKLCFGTREIWSGCAKCMEDEARKQTQELGERRKKASMDGLLHRAAIPPRFRDCSFDSYKVDVTNPKQQRALDFTRDYAASFEEAVRSGRSMILFGDTGTGKTHLSIAIAHDIIQRGYTAVFTSVMEAVLTVRETYRRDSHMTEREIIDSFVRPDLLILDEVGTQYNTDSERVILFEILNARYQRERPVILIGNENLDVIRATIGRRIFDRFRTNKGIAVQFAWNSYRTRVGIEDLDTANAVAH</sequence>
<dbReference type="GO" id="GO:0005524">
    <property type="term" value="F:ATP binding"/>
    <property type="evidence" value="ECO:0007669"/>
    <property type="project" value="UniProtKB-KW"/>
</dbReference>
<dbReference type="InterPro" id="IPR027417">
    <property type="entry name" value="P-loop_NTPase"/>
</dbReference>
<gene>
    <name evidence="2" type="ORF">HJG40_07005</name>
</gene>
<dbReference type="EMBL" id="JABELD010000051">
    <property type="protein sequence ID" value="MBU2738543.1"/>
    <property type="molecule type" value="Genomic_DNA"/>
</dbReference>
<dbReference type="RefSeq" id="WP_226857279.1">
    <property type="nucleotide sequence ID" value="NZ_JABELD010000051.1"/>
</dbReference>
<accession>A0ABS5ZQV3</accession>
<dbReference type="Gene3D" id="3.40.50.300">
    <property type="entry name" value="P-loop containing nucleotide triphosphate hydrolases"/>
    <property type="match status" value="1"/>
</dbReference>
<dbReference type="PANTHER" id="PTHR30050:SF4">
    <property type="entry name" value="ATP-BINDING PROTEIN RV3427C IN INSERTION SEQUENCE-RELATED"/>
    <property type="match status" value="1"/>
</dbReference>